<protein>
    <recommendedName>
        <fullName evidence="4 5">Small ribosomal subunit protein bS18</fullName>
    </recommendedName>
</protein>
<dbReference type="SUPFAM" id="SSF46911">
    <property type="entry name" value="Ribosomal protein S18"/>
    <property type="match status" value="1"/>
</dbReference>
<evidence type="ECO:0000256" key="2">
    <source>
        <dbReference type="ARBA" id="ARBA00022980"/>
    </source>
</evidence>
<dbReference type="GO" id="GO:0070181">
    <property type="term" value="F:small ribosomal subunit rRNA binding"/>
    <property type="evidence" value="ECO:0007669"/>
    <property type="project" value="TreeGrafter"/>
</dbReference>
<dbReference type="GO" id="GO:0022627">
    <property type="term" value="C:cytosolic small ribosomal subunit"/>
    <property type="evidence" value="ECO:0007669"/>
    <property type="project" value="TreeGrafter"/>
</dbReference>
<comment type="subunit">
    <text evidence="5">Part of the 30S ribosomal subunit. Forms a tight heterodimer with protein bS6.</text>
</comment>
<keyword evidence="5" id="KW-0694">RNA-binding</keyword>
<evidence type="ECO:0000256" key="1">
    <source>
        <dbReference type="ARBA" id="ARBA00005589"/>
    </source>
</evidence>
<evidence type="ECO:0000256" key="4">
    <source>
        <dbReference type="ARBA" id="ARBA00035141"/>
    </source>
</evidence>
<keyword evidence="3 5" id="KW-0687">Ribonucleoprotein</keyword>
<evidence type="ECO:0000256" key="5">
    <source>
        <dbReference type="HAMAP-Rule" id="MF_00270"/>
    </source>
</evidence>
<evidence type="ECO:0000256" key="3">
    <source>
        <dbReference type="ARBA" id="ARBA00023274"/>
    </source>
</evidence>
<dbReference type="Pfam" id="PF01084">
    <property type="entry name" value="Ribosomal_S18"/>
    <property type="match status" value="1"/>
</dbReference>
<comment type="similarity">
    <text evidence="1 5 6">Belongs to the bacterial ribosomal protein bS18 family.</text>
</comment>
<evidence type="ECO:0000313" key="7">
    <source>
        <dbReference type="EMBL" id="HIQ64416.1"/>
    </source>
</evidence>
<reference evidence="7" key="2">
    <citation type="journal article" date="2021" name="PeerJ">
        <title>Extensive microbial diversity within the chicken gut microbiome revealed by metagenomics and culture.</title>
        <authorList>
            <person name="Gilroy R."/>
            <person name="Ravi A."/>
            <person name="Getino M."/>
            <person name="Pursley I."/>
            <person name="Horton D.L."/>
            <person name="Alikhan N.F."/>
            <person name="Baker D."/>
            <person name="Gharbi K."/>
            <person name="Hall N."/>
            <person name="Watson M."/>
            <person name="Adriaenssens E.M."/>
            <person name="Foster-Nyarko E."/>
            <person name="Jarju S."/>
            <person name="Secka A."/>
            <person name="Antonio M."/>
            <person name="Oren A."/>
            <person name="Chaudhuri R.R."/>
            <person name="La Ragione R."/>
            <person name="Hildebrand F."/>
            <person name="Pallen M.J."/>
        </authorList>
    </citation>
    <scope>NUCLEOTIDE SEQUENCE</scope>
    <source>
        <strain evidence="7">CHK165-10780</strain>
    </source>
</reference>
<evidence type="ECO:0000256" key="6">
    <source>
        <dbReference type="RuleBase" id="RU003910"/>
    </source>
</evidence>
<dbReference type="NCBIfam" id="TIGR00165">
    <property type="entry name" value="S18"/>
    <property type="match status" value="1"/>
</dbReference>
<dbReference type="PANTHER" id="PTHR13479:SF40">
    <property type="entry name" value="SMALL RIBOSOMAL SUBUNIT PROTEIN BS18M"/>
    <property type="match status" value="1"/>
</dbReference>
<dbReference type="Proteomes" id="UP000886725">
    <property type="component" value="Unassembled WGS sequence"/>
</dbReference>
<evidence type="ECO:0000313" key="8">
    <source>
        <dbReference type="Proteomes" id="UP000886725"/>
    </source>
</evidence>
<dbReference type="HAMAP" id="MF_00270">
    <property type="entry name" value="Ribosomal_bS18"/>
    <property type="match status" value="1"/>
</dbReference>
<dbReference type="AlphaFoldDB" id="A0A9D1CJP6"/>
<dbReference type="InterPro" id="IPR036870">
    <property type="entry name" value="Ribosomal_bS18_sf"/>
</dbReference>
<keyword evidence="5" id="KW-0699">rRNA-binding</keyword>
<dbReference type="PANTHER" id="PTHR13479">
    <property type="entry name" value="30S RIBOSOMAL PROTEIN S18"/>
    <property type="match status" value="1"/>
</dbReference>
<dbReference type="GO" id="GO:0003735">
    <property type="term" value="F:structural constituent of ribosome"/>
    <property type="evidence" value="ECO:0007669"/>
    <property type="project" value="InterPro"/>
</dbReference>
<dbReference type="EMBL" id="DVFU01000031">
    <property type="protein sequence ID" value="HIQ64416.1"/>
    <property type="molecule type" value="Genomic_DNA"/>
</dbReference>
<accession>A0A9D1CJP6</accession>
<comment type="function">
    <text evidence="5">Binds as a heterodimer with protein bS6 to the central domain of the 16S rRNA, where it helps stabilize the platform of the 30S subunit.</text>
</comment>
<comment type="caution">
    <text evidence="7">The sequence shown here is derived from an EMBL/GenBank/DDBJ whole genome shotgun (WGS) entry which is preliminary data.</text>
</comment>
<organism evidence="7 8">
    <name type="scientific">Candidatus Faecenecus gallistercoris</name>
    <dbReference type="NCBI Taxonomy" id="2840793"/>
    <lineage>
        <taxon>Bacteria</taxon>
        <taxon>Bacillati</taxon>
        <taxon>Bacillota</taxon>
        <taxon>Bacillota incertae sedis</taxon>
        <taxon>Candidatus Faecenecus</taxon>
    </lineage>
</organism>
<reference evidence="7" key="1">
    <citation type="submission" date="2020-10" db="EMBL/GenBank/DDBJ databases">
        <authorList>
            <person name="Gilroy R."/>
        </authorList>
    </citation>
    <scope>NUCLEOTIDE SEQUENCE</scope>
    <source>
        <strain evidence="7">CHK165-10780</strain>
    </source>
</reference>
<dbReference type="GO" id="GO:0006412">
    <property type="term" value="P:translation"/>
    <property type="evidence" value="ECO:0007669"/>
    <property type="project" value="UniProtKB-UniRule"/>
</dbReference>
<dbReference type="PROSITE" id="PS00057">
    <property type="entry name" value="RIBOSOMAL_S18"/>
    <property type="match status" value="1"/>
</dbReference>
<dbReference type="PRINTS" id="PR00974">
    <property type="entry name" value="RIBOSOMALS18"/>
</dbReference>
<dbReference type="InterPro" id="IPR001648">
    <property type="entry name" value="Ribosomal_bS18"/>
</dbReference>
<dbReference type="InterPro" id="IPR018275">
    <property type="entry name" value="Ribosomal_bS18_CS"/>
</dbReference>
<dbReference type="Gene3D" id="4.10.640.10">
    <property type="entry name" value="Ribosomal protein S18"/>
    <property type="match status" value="1"/>
</dbReference>
<gene>
    <name evidence="5" type="primary">rpsR</name>
    <name evidence="7" type="ORF">IAC85_01615</name>
</gene>
<name>A0A9D1CJP6_9FIRM</name>
<sequence>MAEFYKKKKKVCYMCTGKDIDYKDVETLKKYINDKGKILPRRVTGACARHQRHIAQQIKRARIMGLLPYAK</sequence>
<keyword evidence="2 5" id="KW-0689">Ribosomal protein</keyword>
<proteinExistence type="inferred from homology"/>